<proteinExistence type="predicted"/>
<reference evidence="6 7" key="1">
    <citation type="submission" date="2016-01" db="EMBL/GenBank/DDBJ databases">
        <authorList>
            <person name="Oliw E.H."/>
        </authorList>
    </citation>
    <scope>NUCLEOTIDE SEQUENCE [LARGE SCALE GENOMIC DNA]</scope>
    <source>
        <strain evidence="6">LMG 22029</strain>
    </source>
</reference>
<evidence type="ECO:0000256" key="2">
    <source>
        <dbReference type="ARBA" id="ARBA00022692"/>
    </source>
</evidence>
<dbReference type="Pfam" id="PF07869">
    <property type="entry name" value="DUF1656"/>
    <property type="match status" value="1"/>
</dbReference>
<dbReference type="Proteomes" id="UP000054893">
    <property type="component" value="Unassembled WGS sequence"/>
</dbReference>
<evidence type="ECO:0000313" key="6">
    <source>
        <dbReference type="EMBL" id="SAL28690.1"/>
    </source>
</evidence>
<sequence>MPRDIAILDAYVPAILLLFIAGGVVTWFIDRLLALTGLYRVVWHPSLFRACLLVCVCGLLGLSVYR</sequence>
<evidence type="ECO:0000256" key="1">
    <source>
        <dbReference type="ARBA" id="ARBA00022475"/>
    </source>
</evidence>
<feature type="transmembrane region" description="Helical" evidence="5">
    <location>
        <begin position="41"/>
        <end position="65"/>
    </location>
</feature>
<feature type="transmembrane region" description="Helical" evidence="5">
    <location>
        <begin position="7"/>
        <end position="29"/>
    </location>
</feature>
<keyword evidence="4 5" id="KW-0472">Membrane</keyword>
<evidence type="ECO:0000256" key="3">
    <source>
        <dbReference type="ARBA" id="ARBA00022989"/>
    </source>
</evidence>
<dbReference type="RefSeq" id="WP_060819086.1">
    <property type="nucleotide sequence ID" value="NZ_FCOC02000005.1"/>
</dbReference>
<keyword evidence="1" id="KW-1003">Cell membrane</keyword>
<dbReference type="EMBL" id="FCOC02000005">
    <property type="protein sequence ID" value="SAL28690.1"/>
    <property type="molecule type" value="Genomic_DNA"/>
</dbReference>
<evidence type="ECO:0000256" key="5">
    <source>
        <dbReference type="SAM" id="Phobius"/>
    </source>
</evidence>
<keyword evidence="2 5" id="KW-0812">Transmembrane</keyword>
<name>A0A158GBC4_CABSO</name>
<dbReference type="InterPro" id="IPR012451">
    <property type="entry name" value="DUF1656"/>
</dbReference>
<dbReference type="AlphaFoldDB" id="A0A158GBC4"/>
<evidence type="ECO:0000256" key="4">
    <source>
        <dbReference type="ARBA" id="ARBA00023136"/>
    </source>
</evidence>
<dbReference type="OrthoDB" id="6080293at2"/>
<evidence type="ECO:0000313" key="7">
    <source>
        <dbReference type="Proteomes" id="UP000054893"/>
    </source>
</evidence>
<keyword evidence="3 5" id="KW-1133">Transmembrane helix</keyword>
<gene>
    <name evidence="6" type="ORF">AWB64_02434</name>
</gene>
<accession>A0A158GBC4</accession>
<protein>
    <submittedName>
        <fullName evidence="6">Efflux system membrane protein</fullName>
    </submittedName>
</protein>
<organism evidence="6 7">
    <name type="scientific">Caballeronia sordidicola</name>
    <name type="common">Burkholderia sordidicola</name>
    <dbReference type="NCBI Taxonomy" id="196367"/>
    <lineage>
        <taxon>Bacteria</taxon>
        <taxon>Pseudomonadati</taxon>
        <taxon>Pseudomonadota</taxon>
        <taxon>Betaproteobacteria</taxon>
        <taxon>Burkholderiales</taxon>
        <taxon>Burkholderiaceae</taxon>
        <taxon>Caballeronia</taxon>
    </lineage>
</organism>